<dbReference type="EMBL" id="PFCB01000028">
    <property type="protein sequence ID" value="PIR74138.1"/>
    <property type="molecule type" value="Genomic_DNA"/>
</dbReference>
<dbReference type="AlphaFoldDB" id="A0A2H0TPP6"/>
<dbReference type="Proteomes" id="UP000230154">
    <property type="component" value="Unassembled WGS sequence"/>
</dbReference>
<gene>
    <name evidence="1" type="ORF">COU35_03710</name>
</gene>
<protein>
    <submittedName>
        <fullName evidence="1">Uncharacterized protein</fullName>
    </submittedName>
</protein>
<organism evidence="1 2">
    <name type="scientific">Candidatus Magasanikbacteria bacterium CG10_big_fil_rev_8_21_14_0_10_47_10</name>
    <dbReference type="NCBI Taxonomy" id="1974652"/>
    <lineage>
        <taxon>Bacteria</taxon>
        <taxon>Candidatus Magasanikiibacteriota</taxon>
    </lineage>
</organism>
<evidence type="ECO:0000313" key="1">
    <source>
        <dbReference type="EMBL" id="PIR74138.1"/>
    </source>
</evidence>
<sequence>MVVSMAVSILQYADRVVQSPVVNCDSIPRFPVLCLNDREDRKSNVDFHVQVGDYFATLATIVGLLADDNEVVHSRQKKLSQDLKKDLMYMQDMYRIVRK</sequence>
<proteinExistence type="predicted"/>
<evidence type="ECO:0000313" key="2">
    <source>
        <dbReference type="Proteomes" id="UP000230154"/>
    </source>
</evidence>
<name>A0A2H0TPP6_9BACT</name>
<comment type="caution">
    <text evidence="1">The sequence shown here is derived from an EMBL/GenBank/DDBJ whole genome shotgun (WGS) entry which is preliminary data.</text>
</comment>
<accession>A0A2H0TPP6</accession>
<reference evidence="2" key="1">
    <citation type="submission" date="2017-09" db="EMBL/GenBank/DDBJ databases">
        <title>Depth-based differentiation of microbial function through sediment-hosted aquifers and enrichment of novel symbionts in the deep terrestrial subsurface.</title>
        <authorList>
            <person name="Probst A.J."/>
            <person name="Ladd B."/>
            <person name="Jarett J.K."/>
            <person name="Geller-Mcgrath D.E."/>
            <person name="Sieber C.M.K."/>
            <person name="Emerson J.B."/>
            <person name="Anantharaman K."/>
            <person name="Thomas B.C."/>
            <person name="Malmstrom R."/>
            <person name="Stieglmeier M."/>
            <person name="Klingl A."/>
            <person name="Woyke T."/>
            <person name="Ryan C.M."/>
            <person name="Banfield J.F."/>
        </authorList>
    </citation>
    <scope>NUCLEOTIDE SEQUENCE [LARGE SCALE GENOMIC DNA]</scope>
</reference>